<evidence type="ECO:0000256" key="13">
    <source>
        <dbReference type="ARBA" id="ARBA00034617"/>
    </source>
</evidence>
<dbReference type="GO" id="GO:0008854">
    <property type="term" value="F:exodeoxyribonuclease V activity"/>
    <property type="evidence" value="ECO:0007669"/>
    <property type="project" value="UniProtKB-EC"/>
</dbReference>
<comment type="similarity">
    <text evidence="15">Belongs to the helicase family. UvrD subfamily.</text>
</comment>
<evidence type="ECO:0000256" key="9">
    <source>
        <dbReference type="ARBA" id="ARBA00022842"/>
    </source>
</evidence>
<dbReference type="PROSITE" id="PS51198">
    <property type="entry name" value="UVRD_HELICASE_ATP_BIND"/>
    <property type="match status" value="1"/>
</dbReference>
<dbReference type="GO" id="GO:0000724">
    <property type="term" value="P:double-strand break repair via homologous recombination"/>
    <property type="evidence" value="ECO:0007669"/>
    <property type="project" value="UniProtKB-UniRule"/>
</dbReference>
<dbReference type="GO" id="GO:0009338">
    <property type="term" value="C:exodeoxyribonuclease V complex"/>
    <property type="evidence" value="ECO:0007669"/>
    <property type="project" value="TreeGrafter"/>
</dbReference>
<dbReference type="Gene3D" id="3.40.50.300">
    <property type="entry name" value="P-loop containing nucleotide triphosphate hydrolases"/>
    <property type="match status" value="2"/>
</dbReference>
<comment type="cofactor">
    <cofactor evidence="15">
        <name>Mg(2+)</name>
        <dbReference type="ChEBI" id="CHEBI:18420"/>
    </cofactor>
    <text evidence="15">Binds 1 Mg(2+) ion per subunit.</text>
</comment>
<dbReference type="SUPFAM" id="SSF52980">
    <property type="entry name" value="Restriction endonuclease-like"/>
    <property type="match status" value="1"/>
</dbReference>
<dbReference type="PROSITE" id="PS51217">
    <property type="entry name" value="UVRD_HELICASE_CTER"/>
    <property type="match status" value="1"/>
</dbReference>
<keyword evidence="11 15" id="KW-0234">DNA repair</keyword>
<name>A0A063Y0T2_9GAMM</name>
<dbReference type="InterPro" id="IPR014016">
    <property type="entry name" value="UvrD-like_ATP-bd"/>
</dbReference>
<dbReference type="PATRIC" id="fig|267850.7.peg.1533"/>
<feature type="region of interest" description="Nuclease activity, interacts with RecD and RecA" evidence="15">
    <location>
        <begin position="917"/>
        <end position="1222"/>
    </location>
</feature>
<evidence type="ECO:0000256" key="7">
    <source>
        <dbReference type="ARBA" id="ARBA00022839"/>
    </source>
</evidence>
<comment type="subunit">
    <text evidence="15">Heterotrimer of RecB, RecC and RecD. All subunits contribute to DNA-binding. Interacts with RecA.</text>
</comment>
<dbReference type="PANTHER" id="PTHR11070">
    <property type="entry name" value="UVRD / RECB / PCRA DNA HELICASE FAMILY MEMBER"/>
    <property type="match status" value="1"/>
</dbReference>
<feature type="binding site" evidence="16">
    <location>
        <begin position="23"/>
        <end position="30"/>
    </location>
    <ligand>
        <name>ATP</name>
        <dbReference type="ChEBI" id="CHEBI:30616"/>
    </ligand>
</feature>
<dbReference type="EC" id="3.1.11.5" evidence="15"/>
<dbReference type="OrthoDB" id="9810135at2"/>
<dbReference type="InterPro" id="IPR027417">
    <property type="entry name" value="P-loop_NTPase"/>
</dbReference>
<keyword evidence="10 15" id="KW-0238">DNA-binding</keyword>
<dbReference type="RefSeq" id="WP_036546007.1">
    <property type="nucleotide sequence ID" value="NZ_JMSZ01000021.1"/>
</dbReference>
<comment type="function">
    <text evidence="15">A helicase/nuclease that prepares dsDNA breaks (DSB) for recombinational DNA repair. Binds to DSBs and unwinds DNA via a highly rapid and processive ATP-dependent bidirectional helicase activity. Unwinds dsDNA until it encounters a Chi (crossover hotspot instigator) sequence from the 3' direction. Cuts ssDNA a few nucleotides 3' to the Chi site. The properties and activities of the enzyme are changed at Chi. The Chi-altered holoenzyme produces a long 3'-ssDNA overhang and facilitates RecA-binding to the ssDNA for homologous DNA recombination and repair. Holoenzyme degrades any linearized DNA that is unable to undergo homologous recombination. In the holoenzyme this subunit contributes ATPase, 3'-5' helicase, exonuclease activity and loads RecA onto ssDNA.</text>
</comment>
<dbReference type="Pfam" id="PF12705">
    <property type="entry name" value="PDDEXK_1"/>
    <property type="match status" value="1"/>
</dbReference>
<dbReference type="EMBL" id="JMSZ01000021">
    <property type="protein sequence ID" value="KDE39918.1"/>
    <property type="molecule type" value="Genomic_DNA"/>
</dbReference>
<feature type="binding site" evidence="15">
    <location>
        <position position="975"/>
    </location>
    <ligand>
        <name>Mg(2+)</name>
        <dbReference type="ChEBI" id="CHEBI:18420"/>
    </ligand>
</feature>
<dbReference type="InterPro" id="IPR038726">
    <property type="entry name" value="PDDEXK_AddAB-type"/>
</dbReference>
<evidence type="ECO:0000256" key="1">
    <source>
        <dbReference type="ARBA" id="ARBA00022722"/>
    </source>
</evidence>
<dbReference type="EC" id="5.6.2.4" evidence="15"/>
<dbReference type="NCBIfam" id="TIGR00609">
    <property type="entry name" value="recB"/>
    <property type="match status" value="1"/>
</dbReference>
<dbReference type="InterPro" id="IPR004586">
    <property type="entry name" value="RecB"/>
</dbReference>
<comment type="caution">
    <text evidence="19">The sequence shown here is derived from an EMBL/GenBank/DDBJ whole genome shotgun (WGS) entry which is preliminary data.</text>
</comment>
<evidence type="ECO:0000313" key="19">
    <source>
        <dbReference type="EMBL" id="KDE39918.1"/>
    </source>
</evidence>
<dbReference type="PANTHER" id="PTHR11070:SF23">
    <property type="entry name" value="RECBCD ENZYME SUBUNIT RECB"/>
    <property type="match status" value="1"/>
</dbReference>
<comment type="catalytic activity">
    <reaction evidence="13 15">
        <text>Couples ATP hydrolysis with the unwinding of duplex DNA by translocating in the 3'-5' direction.</text>
        <dbReference type="EC" id="5.6.2.4"/>
    </reaction>
</comment>
<dbReference type="GO" id="GO:0043138">
    <property type="term" value="F:3'-5' DNA helicase activity"/>
    <property type="evidence" value="ECO:0007669"/>
    <property type="project" value="UniProtKB-UniRule"/>
</dbReference>
<dbReference type="CDD" id="cd22352">
    <property type="entry name" value="RecB_C-like"/>
    <property type="match status" value="1"/>
</dbReference>
<feature type="binding site" evidence="15">
    <location>
        <position position="1126"/>
    </location>
    <ligand>
        <name>Mg(2+)</name>
        <dbReference type="ChEBI" id="CHEBI:18420"/>
    </ligand>
</feature>
<keyword evidence="9 15" id="KW-0460">Magnesium</keyword>
<evidence type="ECO:0000256" key="16">
    <source>
        <dbReference type="PROSITE-ProRule" id="PRU00560"/>
    </source>
</evidence>
<dbReference type="GO" id="GO:0016887">
    <property type="term" value="F:ATP hydrolysis activity"/>
    <property type="evidence" value="ECO:0007669"/>
    <property type="project" value="RHEA"/>
</dbReference>
<feature type="active site" description="For nuclease activity" evidence="15">
    <location>
        <position position="1126"/>
    </location>
</feature>
<dbReference type="Pfam" id="PF13361">
    <property type="entry name" value="UvrD_C"/>
    <property type="match status" value="1"/>
</dbReference>
<dbReference type="GO" id="GO:0003677">
    <property type="term" value="F:DNA binding"/>
    <property type="evidence" value="ECO:0007669"/>
    <property type="project" value="UniProtKB-UniRule"/>
</dbReference>
<comment type="miscellaneous">
    <text evidence="15">In the RecBCD complex, RecB has a slow 3'-5' helicase, an exonuclease activity and loads RecA onto ssDNA, RecD has a fast 5'-3' helicase activity, while RecC stimulates the ATPase and processivity of the RecB helicase and contributes to recognition of the Chi site.</text>
</comment>
<dbReference type="Gene3D" id="3.90.320.10">
    <property type="match status" value="1"/>
</dbReference>
<evidence type="ECO:0000256" key="12">
    <source>
        <dbReference type="ARBA" id="ARBA00023235"/>
    </source>
</evidence>
<evidence type="ECO:0000259" key="17">
    <source>
        <dbReference type="PROSITE" id="PS51198"/>
    </source>
</evidence>
<dbReference type="Gene3D" id="1.10.3170.10">
    <property type="entry name" value="Recbcd, chain B, domain 2"/>
    <property type="match status" value="1"/>
</dbReference>
<feature type="domain" description="UvrD-like helicase ATP-binding" evidence="17">
    <location>
        <begin position="2"/>
        <end position="469"/>
    </location>
</feature>
<dbReference type="Gene3D" id="1.10.486.10">
    <property type="entry name" value="PCRA, domain 4"/>
    <property type="match status" value="1"/>
</dbReference>
<comment type="domain">
    <text evidence="15">The C-terminal domain has nuclease activity and interacts with RecD. It interacts with RecA, facilitating its loading onto ssDNA.</text>
</comment>
<keyword evidence="4 15" id="KW-0227">DNA damage</keyword>
<evidence type="ECO:0000256" key="11">
    <source>
        <dbReference type="ARBA" id="ARBA00023204"/>
    </source>
</evidence>
<protein>
    <recommendedName>
        <fullName evidence="15">RecBCD enzyme subunit RecB</fullName>
        <ecNumber evidence="15">3.1.11.5</ecNumber>
        <ecNumber evidence="15">5.6.2.4</ecNumber>
    </recommendedName>
    <alternativeName>
        <fullName evidence="15">DNA 3'-5' helicase subunit RecB</fullName>
    </alternativeName>
    <alternativeName>
        <fullName evidence="15">Exonuclease V subunit RecB</fullName>
        <shortName evidence="15">ExoV subunit RecB</shortName>
    </alternativeName>
    <alternativeName>
        <fullName evidence="15">Helicase/nuclease RecBCD subunit RecB</fullName>
    </alternativeName>
</protein>
<evidence type="ECO:0000256" key="5">
    <source>
        <dbReference type="ARBA" id="ARBA00022801"/>
    </source>
</evidence>
<keyword evidence="12 15" id="KW-0413">Isomerase</keyword>
<keyword evidence="20" id="KW-1185">Reference proteome</keyword>
<keyword evidence="7 15" id="KW-0269">Exonuclease</keyword>
<keyword evidence="1 15" id="KW-0540">Nuclease</keyword>
<dbReference type="HAMAP" id="MF_01485">
    <property type="entry name" value="RecB"/>
    <property type="match status" value="1"/>
</dbReference>
<keyword evidence="8 15" id="KW-0067">ATP-binding</keyword>
<evidence type="ECO:0000256" key="8">
    <source>
        <dbReference type="ARBA" id="ARBA00022840"/>
    </source>
</evidence>
<evidence type="ECO:0000313" key="20">
    <source>
        <dbReference type="Proteomes" id="UP000027318"/>
    </source>
</evidence>
<keyword evidence="5 15" id="KW-0378">Hydrolase</keyword>
<comment type="catalytic activity">
    <reaction evidence="14 15">
        <text>ATP + H2O = ADP + phosphate + H(+)</text>
        <dbReference type="Rhea" id="RHEA:13065"/>
        <dbReference type="ChEBI" id="CHEBI:15377"/>
        <dbReference type="ChEBI" id="CHEBI:15378"/>
        <dbReference type="ChEBI" id="CHEBI:30616"/>
        <dbReference type="ChEBI" id="CHEBI:43474"/>
        <dbReference type="ChEBI" id="CHEBI:456216"/>
        <dbReference type="EC" id="5.6.2.4"/>
    </reaction>
</comment>
<dbReference type="GO" id="GO:0000287">
    <property type="term" value="F:magnesium ion binding"/>
    <property type="evidence" value="ECO:0007669"/>
    <property type="project" value="UniProtKB-UniRule"/>
</dbReference>
<accession>A0A063Y0T2</accession>
<dbReference type="InterPro" id="IPR000212">
    <property type="entry name" value="DNA_helicase_UvrD/REP"/>
</dbReference>
<keyword evidence="3 15" id="KW-0547">Nucleotide-binding</keyword>
<evidence type="ECO:0000256" key="3">
    <source>
        <dbReference type="ARBA" id="ARBA00022741"/>
    </source>
</evidence>
<evidence type="ECO:0000256" key="10">
    <source>
        <dbReference type="ARBA" id="ARBA00023125"/>
    </source>
</evidence>
<dbReference type="AlphaFoldDB" id="A0A063Y0T2"/>
<dbReference type="GO" id="GO:0005829">
    <property type="term" value="C:cytosol"/>
    <property type="evidence" value="ECO:0007669"/>
    <property type="project" value="TreeGrafter"/>
</dbReference>
<organism evidence="19 20">
    <name type="scientific">Nitrincola lacisaponensis</name>
    <dbReference type="NCBI Taxonomy" id="267850"/>
    <lineage>
        <taxon>Bacteria</taxon>
        <taxon>Pseudomonadati</taxon>
        <taxon>Pseudomonadota</taxon>
        <taxon>Gammaproteobacteria</taxon>
        <taxon>Oceanospirillales</taxon>
        <taxon>Oceanospirillaceae</taxon>
        <taxon>Nitrincola</taxon>
    </lineage>
</organism>
<dbReference type="Proteomes" id="UP000027318">
    <property type="component" value="Unassembled WGS sequence"/>
</dbReference>
<feature type="binding site" evidence="15">
    <location>
        <position position="1113"/>
    </location>
    <ligand>
        <name>Mg(2+)</name>
        <dbReference type="ChEBI" id="CHEBI:18420"/>
    </ligand>
</feature>
<dbReference type="STRING" id="267850.ADINL_1555"/>
<reference evidence="19 20" key="1">
    <citation type="journal article" date="2005" name="Int. J. Syst. Evol. Microbiol.">
        <title>Nitrincola lacisaponensis gen. nov., sp. nov., a novel alkaliphilic bacterium isolated from an alkaline, saline lake.</title>
        <authorList>
            <person name="Dimitriu P.A."/>
            <person name="Shukla S.K."/>
            <person name="Conradt J."/>
            <person name="Marquez M.C."/>
            <person name="Ventosa A."/>
            <person name="Maglia A."/>
            <person name="Peyton B.M."/>
            <person name="Pinkart H.C."/>
            <person name="Mormile M.R."/>
        </authorList>
    </citation>
    <scope>NUCLEOTIDE SEQUENCE [LARGE SCALE GENOMIC DNA]</scope>
    <source>
        <strain evidence="19 20">4CA</strain>
    </source>
</reference>
<dbReference type="InterPro" id="IPR011335">
    <property type="entry name" value="Restrct_endonuc-II-like"/>
</dbReference>
<evidence type="ECO:0000256" key="2">
    <source>
        <dbReference type="ARBA" id="ARBA00022723"/>
    </source>
</evidence>
<keyword evidence="6 15" id="KW-0347">Helicase</keyword>
<gene>
    <name evidence="15" type="primary">recB</name>
    <name evidence="19" type="ORF">ADINL_1555</name>
</gene>
<dbReference type="Pfam" id="PF00580">
    <property type="entry name" value="UvrD-helicase"/>
    <property type="match status" value="1"/>
</dbReference>
<feature type="domain" description="UvrD-like helicase C-terminal" evidence="18">
    <location>
        <begin position="507"/>
        <end position="777"/>
    </location>
</feature>
<comment type="domain">
    <text evidence="15">The N-terminal DNA-binding domain is a ssDNA-dependent ATPase and has ATP-dependent 3'-5' helicase function. This domain interacts with RecC.</text>
</comment>
<feature type="region of interest" description="DNA-binding and helicase activity, interacts with RecC" evidence="15">
    <location>
        <begin position="1"/>
        <end position="879"/>
    </location>
</feature>
<evidence type="ECO:0000256" key="4">
    <source>
        <dbReference type="ARBA" id="ARBA00022763"/>
    </source>
</evidence>
<evidence type="ECO:0000256" key="6">
    <source>
        <dbReference type="ARBA" id="ARBA00022806"/>
    </source>
</evidence>
<keyword evidence="2 15" id="KW-0479">Metal-binding</keyword>
<evidence type="ECO:0000256" key="15">
    <source>
        <dbReference type="HAMAP-Rule" id="MF_01485"/>
    </source>
</evidence>
<sequence length="1222" mass="137927">MTDQINRLDPLTFPLQGQALIEASAGTGKTFTLALLYLRLVIQHGGEQAFTRPLLPPEILVVTFTNAATAELRDRIRARLVEAAQVFEGAESEDALLQALKQQLPPEQHPRAARQLTLAAQWMDESAISTIHAWCYRMLREHAFDSGSAFDPQLETHEQTWQQQAAEDYWRSEYSQLPLDELSRVVSCWASPDALLKKVKPCLDKLVYLPQPGGSALQLIHQYLHQRAQQLADLKARWQREDYIGQLQQLFDQAARQKAFQAKKLNSNHRAGVLNKLSDWLAQVSQEDPGIFSGKSWRVMSSEGVQEIWLEADQAPVDHPACRALAQLQADLAALPDLEPDLLCHAAHWIAARIEKVKLQSNSLSQNDLLLRLDQALASAQGDALARAIRKQFPVALVDEFQDTDPVQYRIFRRIYHQQGDSEAVGFFMIGDPKQAIYAFRGADIYTYLQARRDSEGRHYTLDTNYRSTAALITSVNEVFSLAEQRSRGAFLFKSDQQNPVPFVPVRAGRAELPGLLLNGQAAPALQAWWVEPVDGKLNKGDARARLAQATAARITELLTQGQQGKALLPLGDAGSWRGVQPADCAVLVSNLTEANLIRQSLQQLGVASVYLSDRSSVFQTRVASELLQLLRAVASPLNEKLIRAALASPLLRLDVRLLERLNRDELYWESQSGQFVTYHQLWQRQGILPLIYRLIQDFKLAAGATQRAQGERELTDLLHLGELLHQAADMLDGEQALIRFLEESILEPDEQSEAQQLRLETDDQLVRVVTIHKSKGLEYPLVFLPFIGDSRPATARDTLLITHTSDQQVEVHLRSNAENLAQADDERLAEDLRKLYVGLTRARFVNWIGVAETDGFASSALAYVLNAPAECPVEALQALQTLSRQALPEQLPEPWQPEQTAVQFAVRQAPRLTHEHWWIASYSALKQGRTQVSETAWQETLLDSQESDDLQTAMLPSRDLHGLPKGSHIGTFLHSLLEWAAALSWVDDQGVRQQGFAGVLQPELQDSCREYLLQRCQQHQLEDWFEPLLHWLQQFVQQVWQFPRQLNDDAEPVSLAALSSQQYSVELEFWFASHQLDTLKLDAWVQSRTLGGQARPPLAANRVNGMLKGFIDLVVEHQGRYYVLDWKSNWLGVNDQAYSEDIMRQTLLDKRYDLQYLLYLLALHRQLSVRLPGYDYDQHMGGAAYVFLRGSQSETQGVFFDKPARQVIEGLDKLFAGDVIE</sequence>
<comment type="catalytic activity">
    <reaction evidence="15">
        <text>Exonucleolytic cleavage (in the presence of ATP) in either 5'- to 3'- or 3'- to 5'-direction to yield 5'-phosphooligonucleotides.</text>
        <dbReference type="EC" id="3.1.11.5"/>
    </reaction>
</comment>
<dbReference type="GO" id="GO:0005524">
    <property type="term" value="F:ATP binding"/>
    <property type="evidence" value="ECO:0007669"/>
    <property type="project" value="UniProtKB-UniRule"/>
</dbReference>
<evidence type="ECO:0000259" key="18">
    <source>
        <dbReference type="PROSITE" id="PS51217"/>
    </source>
</evidence>
<evidence type="ECO:0000256" key="14">
    <source>
        <dbReference type="ARBA" id="ARBA00048988"/>
    </source>
</evidence>
<dbReference type="InterPro" id="IPR011604">
    <property type="entry name" value="PDDEXK-like_dom_sf"/>
</dbReference>
<dbReference type="SUPFAM" id="SSF52540">
    <property type="entry name" value="P-loop containing nucleoside triphosphate hydrolases"/>
    <property type="match status" value="1"/>
</dbReference>
<proteinExistence type="inferred from homology"/>
<dbReference type="InterPro" id="IPR014017">
    <property type="entry name" value="DNA_helicase_UvrD-like_C"/>
</dbReference>